<evidence type="ECO:0008006" key="5">
    <source>
        <dbReference type="Google" id="ProtNLM"/>
    </source>
</evidence>
<evidence type="ECO:0000313" key="4">
    <source>
        <dbReference type="Proteomes" id="UP000192591"/>
    </source>
</evidence>
<organism evidence="3 4">
    <name type="scientific">Saccharomonospora piscinae</name>
    <dbReference type="NCBI Taxonomy" id="687388"/>
    <lineage>
        <taxon>Bacteria</taxon>
        <taxon>Bacillati</taxon>
        <taxon>Actinomycetota</taxon>
        <taxon>Actinomycetes</taxon>
        <taxon>Pseudonocardiales</taxon>
        <taxon>Pseudonocardiaceae</taxon>
        <taxon>Saccharomonospora</taxon>
    </lineage>
</organism>
<feature type="transmembrane region" description="Helical" evidence="2">
    <location>
        <begin position="217"/>
        <end position="238"/>
    </location>
</feature>
<keyword evidence="2" id="KW-1133">Transmembrane helix</keyword>
<sequence length="388" mass="42216">MAPSEDSTPDSDDREREDRGERSVVVVGLLCDPGLPSDTVAKFVDDFRQELSSHITDEVDWEVRTRTEPVELDENGQVPIIQLAERMRPQLGWDLLVCVTDLPRSLGSQPVVADMSVRHGVALASMPALGAVALRRRLRDTLLYLVGELGRAEALGYRAGRDRRRAGGRSAPVRWMDNPDAEIEVSLSLIGWRGRLRLLAGMVRDNKPWRLVPELSTALAAGFAAAAFGIFYSSIWLLADALSVTRLVVINVLAVVAMIVWLIGYNKLWEPRSSSPKEKALLYNMATVASMAVGVTASYVVLFAVTLAGAVAVIESGYLAQSLGHSSGVSDYLQLAWLSSSMGTVAGALGSSLESEDAVMRAAYSKRERERRRLAKESGDDSSESDGR</sequence>
<dbReference type="STRING" id="1962155.B1813_08225"/>
<feature type="compositionally biased region" description="Basic and acidic residues" evidence="1">
    <location>
        <begin position="11"/>
        <end position="21"/>
    </location>
</feature>
<evidence type="ECO:0000256" key="2">
    <source>
        <dbReference type="SAM" id="Phobius"/>
    </source>
</evidence>
<comment type="caution">
    <text evidence="3">The sequence shown here is derived from an EMBL/GenBank/DDBJ whole genome shotgun (WGS) entry which is preliminary data.</text>
</comment>
<proteinExistence type="predicted"/>
<feature type="transmembrane region" description="Helical" evidence="2">
    <location>
        <begin position="244"/>
        <end position="265"/>
    </location>
</feature>
<reference evidence="3 4" key="1">
    <citation type="submission" date="2017-02" db="EMBL/GenBank/DDBJ databases">
        <title>Draft genome of Saccharomonospora sp. 154.</title>
        <authorList>
            <person name="Alonso-Carmona G.S."/>
            <person name="De La Haba R."/>
            <person name="Vera-Gargallo B."/>
            <person name="Sandoval-Trujillo A.H."/>
            <person name="Ramirez-Duran N."/>
            <person name="Ventosa A."/>
        </authorList>
    </citation>
    <scope>NUCLEOTIDE SEQUENCE [LARGE SCALE GENOMIC DNA]</scope>
    <source>
        <strain evidence="3 4">LRS4.154</strain>
    </source>
</reference>
<name>A0A1V9A4Z5_SACPI</name>
<protein>
    <recommendedName>
        <fullName evidence="5">DUF2267 domain-containing protein</fullName>
    </recommendedName>
</protein>
<evidence type="ECO:0000313" key="3">
    <source>
        <dbReference type="EMBL" id="OQO92215.1"/>
    </source>
</evidence>
<feature type="region of interest" description="Disordered" evidence="1">
    <location>
        <begin position="1"/>
        <end position="21"/>
    </location>
</feature>
<keyword evidence="2" id="KW-0472">Membrane</keyword>
<dbReference type="Proteomes" id="UP000192591">
    <property type="component" value="Unassembled WGS sequence"/>
</dbReference>
<keyword evidence="4" id="KW-1185">Reference proteome</keyword>
<dbReference type="AlphaFoldDB" id="A0A1V9A4Z5"/>
<feature type="region of interest" description="Disordered" evidence="1">
    <location>
        <begin position="368"/>
        <end position="388"/>
    </location>
</feature>
<accession>A0A1V9A4Z5</accession>
<feature type="compositionally biased region" description="Basic and acidic residues" evidence="1">
    <location>
        <begin position="375"/>
        <end position="388"/>
    </location>
</feature>
<dbReference type="EMBL" id="MWIH01000005">
    <property type="protein sequence ID" value="OQO92215.1"/>
    <property type="molecule type" value="Genomic_DNA"/>
</dbReference>
<evidence type="ECO:0000256" key="1">
    <source>
        <dbReference type="SAM" id="MobiDB-lite"/>
    </source>
</evidence>
<keyword evidence="2" id="KW-0812">Transmembrane</keyword>
<gene>
    <name evidence="3" type="ORF">B1813_08225</name>
</gene>
<feature type="transmembrane region" description="Helical" evidence="2">
    <location>
        <begin position="286"/>
        <end position="314"/>
    </location>
</feature>